<dbReference type="InParanoid" id="K5VXR2"/>
<evidence type="ECO:0000313" key="2">
    <source>
        <dbReference type="Proteomes" id="UP000008370"/>
    </source>
</evidence>
<organism evidence="1 2">
    <name type="scientific">Phanerochaete carnosa (strain HHB-10118-sp)</name>
    <name type="common">White-rot fungus</name>
    <name type="synonym">Peniophora carnosa</name>
    <dbReference type="NCBI Taxonomy" id="650164"/>
    <lineage>
        <taxon>Eukaryota</taxon>
        <taxon>Fungi</taxon>
        <taxon>Dikarya</taxon>
        <taxon>Basidiomycota</taxon>
        <taxon>Agaricomycotina</taxon>
        <taxon>Agaricomycetes</taxon>
        <taxon>Polyporales</taxon>
        <taxon>Phanerochaetaceae</taxon>
        <taxon>Phanerochaete</taxon>
    </lineage>
</organism>
<accession>K5VXR2</accession>
<evidence type="ECO:0000313" key="1">
    <source>
        <dbReference type="EMBL" id="EKM56348.1"/>
    </source>
</evidence>
<dbReference type="AlphaFoldDB" id="K5VXR2"/>
<dbReference type="EMBL" id="JH930471">
    <property type="protein sequence ID" value="EKM56348.1"/>
    <property type="molecule type" value="Genomic_DNA"/>
</dbReference>
<reference evidence="1 2" key="1">
    <citation type="journal article" date="2012" name="BMC Genomics">
        <title>Comparative genomics of the white-rot fungi, Phanerochaete carnosa and P. chrysosporium, to elucidate the genetic basis of the distinct wood types they colonize.</title>
        <authorList>
            <person name="Suzuki H."/>
            <person name="MacDonald J."/>
            <person name="Syed K."/>
            <person name="Salamov A."/>
            <person name="Hori C."/>
            <person name="Aerts A."/>
            <person name="Henrissat B."/>
            <person name="Wiebenga A."/>
            <person name="vanKuyk P.A."/>
            <person name="Barry K."/>
            <person name="Lindquist E."/>
            <person name="LaButti K."/>
            <person name="Lapidus A."/>
            <person name="Lucas S."/>
            <person name="Coutinho P."/>
            <person name="Gong Y."/>
            <person name="Samejima M."/>
            <person name="Mahadevan R."/>
            <person name="Abou-Zaid M."/>
            <person name="de Vries R.P."/>
            <person name="Igarashi K."/>
            <person name="Yadav J.S."/>
            <person name="Grigoriev I.V."/>
            <person name="Master E.R."/>
        </authorList>
    </citation>
    <scope>NUCLEOTIDE SEQUENCE [LARGE SCALE GENOMIC DNA]</scope>
    <source>
        <strain evidence="1 2">HHB-10118-sp</strain>
    </source>
</reference>
<keyword evidence="2" id="KW-1185">Reference proteome</keyword>
<dbReference type="RefSeq" id="XP_007394200.1">
    <property type="nucleotide sequence ID" value="XM_007394138.1"/>
</dbReference>
<proteinExistence type="predicted"/>
<name>K5VXR2_PHACS</name>
<dbReference type="KEGG" id="pco:PHACADRAFT_253415"/>
<sequence>MQLPLPSAVVRLKTLRSIETNTSAYDLTDESTALNTTLEPLISLSTRPGGYQ</sequence>
<dbReference type="HOGENOM" id="CLU_3087976_0_0_1"/>
<dbReference type="GeneID" id="18915767"/>
<protein>
    <submittedName>
        <fullName evidence="1">Uncharacterized protein</fullName>
    </submittedName>
</protein>
<dbReference type="Proteomes" id="UP000008370">
    <property type="component" value="Unassembled WGS sequence"/>
</dbReference>
<gene>
    <name evidence="1" type="ORF">PHACADRAFT_253415</name>
</gene>